<proteinExistence type="predicted"/>
<dbReference type="Pfam" id="PF15902">
    <property type="entry name" value="Sortilin-Vps10"/>
    <property type="match status" value="1"/>
</dbReference>
<evidence type="ECO:0000256" key="1">
    <source>
        <dbReference type="ARBA" id="ARBA00022737"/>
    </source>
</evidence>
<dbReference type="AlphaFoldDB" id="A0A918XUH7"/>
<dbReference type="EMBL" id="BMZS01000008">
    <property type="protein sequence ID" value="GHD55466.1"/>
    <property type="molecule type" value="Genomic_DNA"/>
</dbReference>
<evidence type="ECO:0000256" key="2">
    <source>
        <dbReference type="SAM" id="MobiDB-lite"/>
    </source>
</evidence>
<keyword evidence="5" id="KW-1185">Reference proteome</keyword>
<reference evidence="4" key="1">
    <citation type="journal article" date="2014" name="Int. J. Syst. Evol. Microbiol.">
        <title>Complete genome sequence of Corynebacterium casei LMG S-19264T (=DSM 44701T), isolated from a smear-ripened cheese.</title>
        <authorList>
            <consortium name="US DOE Joint Genome Institute (JGI-PGF)"/>
            <person name="Walter F."/>
            <person name="Albersmeier A."/>
            <person name="Kalinowski J."/>
            <person name="Ruckert C."/>
        </authorList>
    </citation>
    <scope>NUCLEOTIDE SEQUENCE</scope>
    <source>
        <strain evidence="4">KCTC 42651</strain>
    </source>
</reference>
<organism evidence="4 5">
    <name type="scientific">Thalassobaculum fulvum</name>
    <dbReference type="NCBI Taxonomy" id="1633335"/>
    <lineage>
        <taxon>Bacteria</taxon>
        <taxon>Pseudomonadati</taxon>
        <taxon>Pseudomonadota</taxon>
        <taxon>Alphaproteobacteria</taxon>
        <taxon>Rhodospirillales</taxon>
        <taxon>Thalassobaculaceae</taxon>
        <taxon>Thalassobaculum</taxon>
    </lineage>
</organism>
<dbReference type="InterPro" id="IPR052025">
    <property type="entry name" value="Xyloglucanase_GH74"/>
</dbReference>
<reference evidence="4" key="2">
    <citation type="submission" date="2020-09" db="EMBL/GenBank/DDBJ databases">
        <authorList>
            <person name="Sun Q."/>
            <person name="Kim S."/>
        </authorList>
    </citation>
    <scope>NUCLEOTIDE SEQUENCE</scope>
    <source>
        <strain evidence="4">KCTC 42651</strain>
    </source>
</reference>
<dbReference type="GO" id="GO:0010411">
    <property type="term" value="P:xyloglucan metabolic process"/>
    <property type="evidence" value="ECO:0007669"/>
    <property type="project" value="TreeGrafter"/>
</dbReference>
<evidence type="ECO:0000313" key="4">
    <source>
        <dbReference type="EMBL" id="GHD55466.1"/>
    </source>
</evidence>
<dbReference type="CDD" id="cd15482">
    <property type="entry name" value="Sialidase_non-viral"/>
    <property type="match status" value="2"/>
</dbReference>
<sequence>MPTPAAFSASPAELDALKWRCIGPSRGGRVVAVAGDYHDPMTFYFGACAGGVWKTVDGGTYWRCVTDGFLTSATIGALAVARSDSNVVYAGTGETTIRLDVSYGDGVYRSTDAGRSWKHIGLRDTKHIGRVVVHPSDPNLVYVAALGDAFGPSEARGVYRSKDGGETWEKVLYRGVDAGCVDLSMDPNNPRILFAGFWEARRHFWSLRSGGPGSGLFRSMDGGDTWEQVEGNGFPDGVLGKVGVSVSGAKAGRVFALLEAEDDKIGLYRSEDYGATWTQVCRNRDLMHRPWYYTHVFACPVNADTVYVTNLQMWKSTDGGAGFKEITTPHGDNHDLWIDPANPRRMVQGNDGGANVSFNGGESWSTIYNQNTAQFYRMDIDNQFPYRVYATQQDNTSISVPSASEWGVITLADCSYPGTGESGFVAVHPEDANIVYVGAIGSSPGGAGALQRYDHGTRQVQLVNVWPEESTGIAPRDMRYRFAWTFPIIFSPHDSNTLYVGGNHVFRTRDEGMSWDEISPDLSRNDRSKQDYSGGPLTRDSAGAETYATCACIHESIHRKGEIWASTDDGLVHVTRDDGKTWENVTPPGMPELAYVGSVEVSALDADTVYVSATQYKLSDYKPYLFRSTDGGRTWASIVGDLPQDEITRVLRADPVRAGLLFVGTETGVFFSLDDGATWSRMGGGFPVVPVYDLKLKGSDLVAATHGRSFWILDDVSPLRALADRGKPQLVAPRDTVRTKLAWSAGRGNLNGISYGPAFGIDGSTQLVERPDGSRVRHHLDVGENPPNGAIIYYWLPEGTEGAVQLTVRNASGEVVANFVSDDKAAPFAKRPGAKPGLNRFVWDLKVAGPEKLDPALSPRKLKPLAGDGEPPAGPTVVPGAYEVTLEVGTTSLTAGFAVVPDPRVRTTEADFVAQFNLLRSLNTALSTLNQGVNRIRRLKRQLGLLPERLGDGRETLGERAAEIADSLSAIEGALVDVKRESPRDVLRNPAGLDDTLVDLINVASTADAAPTTQAHAVSAEIIGKVREQIAALDHLVDGELAALNTALAEAGVRAVEVTA</sequence>
<dbReference type="SUPFAM" id="SSF50939">
    <property type="entry name" value="Sialidases"/>
    <property type="match status" value="2"/>
</dbReference>
<dbReference type="InterPro" id="IPR002860">
    <property type="entry name" value="BNR_rpt"/>
</dbReference>
<accession>A0A918XUH7</accession>
<protein>
    <recommendedName>
        <fullName evidence="3">Sortilin N-terminal domain-containing protein</fullName>
    </recommendedName>
</protein>
<keyword evidence="1" id="KW-0677">Repeat</keyword>
<dbReference type="InterPro" id="IPR015943">
    <property type="entry name" value="WD40/YVTN_repeat-like_dom_sf"/>
</dbReference>
<name>A0A918XUH7_9PROT</name>
<dbReference type="InterPro" id="IPR031778">
    <property type="entry name" value="Sortilin_N"/>
</dbReference>
<evidence type="ECO:0000259" key="3">
    <source>
        <dbReference type="Pfam" id="PF15902"/>
    </source>
</evidence>
<dbReference type="PANTHER" id="PTHR43739:SF5">
    <property type="entry name" value="EXO-ALPHA-SIALIDASE"/>
    <property type="match status" value="1"/>
</dbReference>
<dbReference type="PANTHER" id="PTHR43739">
    <property type="entry name" value="XYLOGLUCANASE (EUROFUNG)"/>
    <property type="match status" value="1"/>
</dbReference>
<feature type="domain" description="Sortilin N-terminal" evidence="3">
    <location>
        <begin position="107"/>
        <end position="230"/>
    </location>
</feature>
<dbReference type="InterPro" id="IPR036278">
    <property type="entry name" value="Sialidase_sf"/>
</dbReference>
<feature type="region of interest" description="Disordered" evidence="2">
    <location>
        <begin position="516"/>
        <end position="540"/>
    </location>
</feature>
<gene>
    <name evidence="4" type="ORF">GCM10017083_34430</name>
</gene>
<dbReference type="Pfam" id="PF15899">
    <property type="entry name" value="BNR_6"/>
    <property type="match status" value="1"/>
</dbReference>
<comment type="caution">
    <text evidence="4">The sequence shown here is derived from an EMBL/GenBank/DDBJ whole genome shotgun (WGS) entry which is preliminary data.</text>
</comment>
<dbReference type="Gene3D" id="2.130.10.10">
    <property type="entry name" value="YVTN repeat-like/Quinoprotein amine dehydrogenase"/>
    <property type="match status" value="4"/>
</dbReference>
<evidence type="ECO:0000313" key="5">
    <source>
        <dbReference type="Proteomes" id="UP000630353"/>
    </source>
</evidence>
<dbReference type="RefSeq" id="WP_189991880.1">
    <property type="nucleotide sequence ID" value="NZ_BMZS01000008.1"/>
</dbReference>
<dbReference type="Proteomes" id="UP000630353">
    <property type="component" value="Unassembled WGS sequence"/>
</dbReference>